<comment type="caution">
    <text evidence="1">The sequence shown here is derived from an EMBL/GenBank/DDBJ whole genome shotgun (WGS) entry which is preliminary data.</text>
</comment>
<accession>A0ACB8TDI5</accession>
<sequence length="277" mass="31527">MVRRIASQVHKQASRLLRANYLKQRPVWYQAVLDHPPLPLPARAPPPRSSYDTSSKKHAAPLKKTPGPRPLPIAYIEDDIRRQFFRDHPFEAFRARTLTEDGAIEEEHPIQGAQWTRLRQRGRNPTPEDAIRFAVHLHEHHGHTLSDAYSTAIGQFRSLRAEHQIATRFAAQEAEAYGAVFGPSVTERGHAAEARVIAENALKKEQMDEGELVARKRWRMIAARGRGAGAWSRGEEYVRLWKEGVRPDYSPALTEPIVRAGFIQQSEQTEQTEQTES</sequence>
<reference evidence="1" key="2">
    <citation type="journal article" date="2022" name="New Phytol.">
        <title>Evolutionary transition to the ectomycorrhizal habit in the genomes of a hyperdiverse lineage of mushroom-forming fungi.</title>
        <authorList>
            <person name="Looney B."/>
            <person name="Miyauchi S."/>
            <person name="Morin E."/>
            <person name="Drula E."/>
            <person name="Courty P.E."/>
            <person name="Kohler A."/>
            <person name="Kuo A."/>
            <person name="LaButti K."/>
            <person name="Pangilinan J."/>
            <person name="Lipzen A."/>
            <person name="Riley R."/>
            <person name="Andreopoulos W."/>
            <person name="He G."/>
            <person name="Johnson J."/>
            <person name="Nolan M."/>
            <person name="Tritt A."/>
            <person name="Barry K.W."/>
            <person name="Grigoriev I.V."/>
            <person name="Nagy L.G."/>
            <person name="Hibbett D."/>
            <person name="Henrissat B."/>
            <person name="Matheny P.B."/>
            <person name="Labbe J."/>
            <person name="Martin F.M."/>
        </authorList>
    </citation>
    <scope>NUCLEOTIDE SEQUENCE</scope>
    <source>
        <strain evidence="1">HHB10654</strain>
    </source>
</reference>
<reference evidence="1" key="1">
    <citation type="submission" date="2021-03" db="EMBL/GenBank/DDBJ databases">
        <authorList>
            <consortium name="DOE Joint Genome Institute"/>
            <person name="Ahrendt S."/>
            <person name="Looney B.P."/>
            <person name="Miyauchi S."/>
            <person name="Morin E."/>
            <person name="Drula E."/>
            <person name="Courty P.E."/>
            <person name="Chicoki N."/>
            <person name="Fauchery L."/>
            <person name="Kohler A."/>
            <person name="Kuo A."/>
            <person name="Labutti K."/>
            <person name="Pangilinan J."/>
            <person name="Lipzen A."/>
            <person name="Riley R."/>
            <person name="Andreopoulos W."/>
            <person name="He G."/>
            <person name="Johnson J."/>
            <person name="Barry K.W."/>
            <person name="Grigoriev I.V."/>
            <person name="Nagy L."/>
            <person name="Hibbett D."/>
            <person name="Henrissat B."/>
            <person name="Matheny P.B."/>
            <person name="Labbe J."/>
            <person name="Martin F."/>
        </authorList>
    </citation>
    <scope>NUCLEOTIDE SEQUENCE</scope>
    <source>
        <strain evidence="1">HHB10654</strain>
    </source>
</reference>
<protein>
    <submittedName>
        <fullName evidence="1">Uncharacterized protein</fullName>
    </submittedName>
</protein>
<gene>
    <name evidence="1" type="ORF">BV25DRAFT_1868177</name>
</gene>
<dbReference type="Proteomes" id="UP000814140">
    <property type="component" value="Unassembled WGS sequence"/>
</dbReference>
<evidence type="ECO:0000313" key="1">
    <source>
        <dbReference type="EMBL" id="KAI0066479.1"/>
    </source>
</evidence>
<organism evidence="1 2">
    <name type="scientific">Artomyces pyxidatus</name>
    <dbReference type="NCBI Taxonomy" id="48021"/>
    <lineage>
        <taxon>Eukaryota</taxon>
        <taxon>Fungi</taxon>
        <taxon>Dikarya</taxon>
        <taxon>Basidiomycota</taxon>
        <taxon>Agaricomycotina</taxon>
        <taxon>Agaricomycetes</taxon>
        <taxon>Russulales</taxon>
        <taxon>Auriscalpiaceae</taxon>
        <taxon>Artomyces</taxon>
    </lineage>
</organism>
<name>A0ACB8TDI5_9AGAM</name>
<keyword evidence="2" id="KW-1185">Reference proteome</keyword>
<evidence type="ECO:0000313" key="2">
    <source>
        <dbReference type="Proteomes" id="UP000814140"/>
    </source>
</evidence>
<dbReference type="EMBL" id="MU277192">
    <property type="protein sequence ID" value="KAI0066479.1"/>
    <property type="molecule type" value="Genomic_DNA"/>
</dbReference>
<proteinExistence type="predicted"/>